<dbReference type="EMBL" id="CAMXCT020002286">
    <property type="protein sequence ID" value="CAL1150447.1"/>
    <property type="molecule type" value="Genomic_DNA"/>
</dbReference>
<dbReference type="AlphaFoldDB" id="A0A9P1CK37"/>
<protein>
    <submittedName>
        <fullName evidence="1">Uncharacterized protein</fullName>
    </submittedName>
</protein>
<dbReference type="EMBL" id="CAMXCT010001851">
    <property type="protein sequence ID" value="CAI3993599.1"/>
    <property type="molecule type" value="Genomic_DNA"/>
</dbReference>
<sequence length="153" mass="17173">MAGEMSRIWPVAWTTDQQEVVLEVPDESGKGSTDSEKTTLRQLLQELEDAGITDTTLNSHDMHAPHAAEVGQGPQPYLVKPKPTMMYFGFTECTSNYKYTNAASIFTAAELDASKSLLKAWRVIYTKEISPRKPLYFFKDDLEMDAGHVVRLV</sequence>
<accession>A0A9P1CK37</accession>
<comment type="caution">
    <text evidence="1">The sequence shown here is derived from an EMBL/GenBank/DDBJ whole genome shotgun (WGS) entry which is preliminary data.</text>
</comment>
<evidence type="ECO:0000313" key="2">
    <source>
        <dbReference type="EMBL" id="CAI3997072.1"/>
    </source>
</evidence>
<evidence type="ECO:0000313" key="4">
    <source>
        <dbReference type="Proteomes" id="UP001152797"/>
    </source>
</evidence>
<reference evidence="1" key="1">
    <citation type="submission" date="2022-10" db="EMBL/GenBank/DDBJ databases">
        <authorList>
            <person name="Chen Y."/>
            <person name="Dougan E. K."/>
            <person name="Chan C."/>
            <person name="Rhodes N."/>
            <person name="Thang M."/>
        </authorList>
    </citation>
    <scope>NUCLEOTIDE SEQUENCE</scope>
</reference>
<evidence type="ECO:0000313" key="3">
    <source>
        <dbReference type="EMBL" id="CAL4780911.1"/>
    </source>
</evidence>
<dbReference type="EMBL" id="CAMXCT030002286">
    <property type="protein sequence ID" value="CAL4784384.1"/>
    <property type="molecule type" value="Genomic_DNA"/>
</dbReference>
<proteinExistence type="predicted"/>
<dbReference type="EMBL" id="CAMXCT030001851">
    <property type="protein sequence ID" value="CAL4780911.1"/>
    <property type="molecule type" value="Genomic_DNA"/>
</dbReference>
<organism evidence="1">
    <name type="scientific">Cladocopium goreaui</name>
    <dbReference type="NCBI Taxonomy" id="2562237"/>
    <lineage>
        <taxon>Eukaryota</taxon>
        <taxon>Sar</taxon>
        <taxon>Alveolata</taxon>
        <taxon>Dinophyceae</taxon>
        <taxon>Suessiales</taxon>
        <taxon>Symbiodiniaceae</taxon>
        <taxon>Cladocopium</taxon>
    </lineage>
</organism>
<evidence type="ECO:0000313" key="1">
    <source>
        <dbReference type="EMBL" id="CAI3993599.1"/>
    </source>
</evidence>
<dbReference type="OrthoDB" id="408793at2759"/>
<dbReference type="EMBL" id="CAMXCT010002286">
    <property type="protein sequence ID" value="CAI3997072.1"/>
    <property type="molecule type" value="Genomic_DNA"/>
</dbReference>
<dbReference type="EMBL" id="CAMXCT020001851">
    <property type="protein sequence ID" value="CAL1146974.1"/>
    <property type="molecule type" value="Genomic_DNA"/>
</dbReference>
<dbReference type="Proteomes" id="UP001152797">
    <property type="component" value="Unassembled WGS sequence"/>
</dbReference>
<name>A0A9P1CK37_9DINO</name>
<gene>
    <name evidence="1" type="ORF">C1SCF055_LOCUS20332</name>
    <name evidence="2" type="ORF">C1SCF055_LOCUS23491</name>
</gene>
<reference evidence="3 4" key="2">
    <citation type="submission" date="2024-05" db="EMBL/GenBank/DDBJ databases">
        <authorList>
            <person name="Chen Y."/>
            <person name="Shah S."/>
            <person name="Dougan E. K."/>
            <person name="Thang M."/>
            <person name="Chan C."/>
        </authorList>
    </citation>
    <scope>NUCLEOTIDE SEQUENCE [LARGE SCALE GENOMIC DNA]</scope>
</reference>
<keyword evidence="4" id="KW-1185">Reference proteome</keyword>